<dbReference type="Gene3D" id="3.50.50.80">
    <property type="entry name" value="Ubiquitin-activating enzyme E1, inactive adenylation domain, subdomain 1"/>
    <property type="match status" value="1"/>
</dbReference>
<comment type="similarity">
    <text evidence="2 8">Belongs to the ubiquitin-activating E1 family.</text>
</comment>
<dbReference type="Pfam" id="PF10585">
    <property type="entry name" value="UBA_E1_SCCH"/>
    <property type="match status" value="1"/>
</dbReference>
<evidence type="ECO:0000313" key="10">
    <source>
        <dbReference type="EMBL" id="KAK2195432.1"/>
    </source>
</evidence>
<evidence type="ECO:0000256" key="1">
    <source>
        <dbReference type="ARBA" id="ARBA00004906"/>
    </source>
</evidence>
<dbReference type="KEGG" id="bdw:94337405"/>
<organism evidence="10 11">
    <name type="scientific">Babesia duncani</name>
    <dbReference type="NCBI Taxonomy" id="323732"/>
    <lineage>
        <taxon>Eukaryota</taxon>
        <taxon>Sar</taxon>
        <taxon>Alveolata</taxon>
        <taxon>Apicomplexa</taxon>
        <taxon>Aconoidasida</taxon>
        <taxon>Piroplasmida</taxon>
        <taxon>Babesiidae</taxon>
        <taxon>Babesia</taxon>
    </lineage>
</organism>
<evidence type="ECO:0000256" key="8">
    <source>
        <dbReference type="RuleBase" id="RU000519"/>
    </source>
</evidence>
<sequence length="985" mass="111090">MASPKIDNDLYSRQIGTFGFEMMGKLQRQKVLILGLKGSGVEIAKNLALMGVEAIGIKDNDIVQPTDLGSNFYLKKEHVGSLTVASACLDSLRDLNVNVNIHTVDGMVTEQIITRYDVVVACDANYNTCKSINDICRSNSLQKRIGFIAADTFGMVGSIFVDFGNDFYCWDPSGQEIKQALVTGISQDERALVTLHTDAPIPFQTGDYVKFKEVGGMVEINSMEPVAITVKDRHSFEIGDTRHFGTYTSGGIVTQVRKSITIPFKSFEATSKNPNDENCLMTMDYSQCGRAQQLHWITMAHRIDPNRIQELASELNSNAETCKVEEIDQQVLESFMKYCNFKISPMCSFIGGIVAQEVVKFTGKYHPINQWLYCDFTLPPEIIKDVDSSTEDLDPRYAQQVAIWGRQVHERLQQARVFVVGSGALGCEFLKHLALLGCGTSGDGKVIITDDDRIEMSNISRQFLFKTRHVNQCKSKVAAQSAREINDALNIEPLELRVGEDTEDYFHEGFWSQLTLVINALDNIKARQYVDGRCVWYEKPLIESGTLGTLGNVQVIIPHTTQCYSESQDPPETSIPLCTLKHFPYQIEHTIEWARDLFQGTFFQAAMDFKAIKQQSEACKDITMERLELLQKLSALNATNVRRGLITIAIEMANSLFVNEIQQLLYSFPPHHRTADGHEFWSPPKRMPQPIKLDTNDPDVLLFILSTCKIFCDMMRIKVHITKEDIHDFGPIPVAEFKPRVLKLAKDNLNVEIEAPAPLDSEKHALMDIIKKRLVDFDSIEFEKDNEANMHVDFVWASSNLRCRNYSIEPCDRHKAKMISGKIIPAIATTTAMVGGLVAFELVKAICYKQLKINHFRNAFCCLATPIFLQSEPLPPISTKDSEFDPIIQGPTRALPPNFTVWNKLIVFIPNGTTKQLLDWLKSRFNISVVLLSSQNICIYNSFIPSHAKRLSEPITQVSFMINAHCSFTKRSPSAHCIPLFRIWQ</sequence>
<dbReference type="Gene3D" id="3.10.290.60">
    <property type="entry name" value="Ubiquitin-activating enzyme E1, UFD domain"/>
    <property type="match status" value="1"/>
</dbReference>
<dbReference type="GO" id="GO:0005634">
    <property type="term" value="C:nucleus"/>
    <property type="evidence" value="ECO:0007669"/>
    <property type="project" value="TreeGrafter"/>
</dbReference>
<dbReference type="Pfam" id="PF00899">
    <property type="entry name" value="ThiF"/>
    <property type="match status" value="2"/>
</dbReference>
<dbReference type="InterPro" id="IPR042302">
    <property type="entry name" value="E1_FCCH_sf"/>
</dbReference>
<reference evidence="10" key="1">
    <citation type="journal article" date="2023" name="Nat. Microbiol.">
        <title>Babesia duncani multi-omics identifies virulence factors and drug targets.</title>
        <authorList>
            <person name="Singh P."/>
            <person name="Lonardi S."/>
            <person name="Liang Q."/>
            <person name="Vydyam P."/>
            <person name="Khabirova E."/>
            <person name="Fang T."/>
            <person name="Gihaz S."/>
            <person name="Thekkiniath J."/>
            <person name="Munshi M."/>
            <person name="Abel S."/>
            <person name="Ciampossin L."/>
            <person name="Batugedara G."/>
            <person name="Gupta M."/>
            <person name="Lu X.M."/>
            <person name="Lenz T."/>
            <person name="Chakravarty S."/>
            <person name="Cornillot E."/>
            <person name="Hu Y."/>
            <person name="Ma W."/>
            <person name="Gonzalez L.M."/>
            <person name="Sanchez S."/>
            <person name="Estrada K."/>
            <person name="Sanchez-Flores A."/>
            <person name="Montero E."/>
            <person name="Harb O.S."/>
            <person name="Le Roch K.G."/>
            <person name="Mamoun C.B."/>
        </authorList>
    </citation>
    <scope>NUCLEOTIDE SEQUENCE</scope>
    <source>
        <strain evidence="10">WA1</strain>
    </source>
</reference>
<dbReference type="Gene3D" id="3.40.50.12550">
    <property type="entry name" value="Ubiquitin-activating enzyme E1, inactive adenylation domain, subdomain 2"/>
    <property type="match status" value="1"/>
</dbReference>
<dbReference type="GeneID" id="94337405"/>
<evidence type="ECO:0000256" key="5">
    <source>
        <dbReference type="ARBA" id="ARBA00022786"/>
    </source>
</evidence>
<comment type="caution">
    <text evidence="10">The sequence shown here is derived from an EMBL/GenBank/DDBJ whole genome shotgun (WGS) entry which is preliminary data.</text>
</comment>
<dbReference type="InterPro" id="IPR000594">
    <property type="entry name" value="ThiF_NAD_FAD-bd"/>
</dbReference>
<dbReference type="SMART" id="SM00985">
    <property type="entry name" value="UBA_e1_C"/>
    <property type="match status" value="1"/>
</dbReference>
<keyword evidence="6 8" id="KW-0067">ATP-binding</keyword>
<dbReference type="GO" id="GO:0005737">
    <property type="term" value="C:cytoplasm"/>
    <property type="evidence" value="ECO:0007669"/>
    <property type="project" value="TreeGrafter"/>
</dbReference>
<dbReference type="PROSITE" id="PS00865">
    <property type="entry name" value="UBIQUITIN_ACTIVAT_2"/>
    <property type="match status" value="1"/>
</dbReference>
<dbReference type="InterPro" id="IPR018965">
    <property type="entry name" value="Ub-activating_enz_E1_C"/>
</dbReference>
<gene>
    <name evidence="10" type="ORF">BdWA1_003108</name>
</gene>
<dbReference type="SUPFAM" id="SSF69572">
    <property type="entry name" value="Activating enzymes of the ubiquitin-like proteins"/>
    <property type="match status" value="2"/>
</dbReference>
<evidence type="ECO:0000256" key="2">
    <source>
        <dbReference type="ARBA" id="ARBA00005673"/>
    </source>
</evidence>
<feature type="domain" description="Ubiquitin-activating enzyme E1 C-terminal" evidence="9">
    <location>
        <begin position="856"/>
        <end position="981"/>
    </location>
</feature>
<dbReference type="EMBL" id="JALLKP010000004">
    <property type="protein sequence ID" value="KAK2195432.1"/>
    <property type="molecule type" value="Genomic_DNA"/>
</dbReference>
<dbReference type="NCBIfam" id="TIGR01408">
    <property type="entry name" value="Ube1"/>
    <property type="match status" value="1"/>
</dbReference>
<comment type="pathway">
    <text evidence="1">Protein modification; protein ubiquitination.</text>
</comment>
<dbReference type="Pfam" id="PF09358">
    <property type="entry name" value="E1_UFD"/>
    <property type="match status" value="1"/>
</dbReference>
<dbReference type="InterPro" id="IPR042449">
    <property type="entry name" value="Ub-E1_IAD_1"/>
</dbReference>
<dbReference type="InterPro" id="IPR033127">
    <property type="entry name" value="UBQ-activ_enz_E1_Cys_AS"/>
</dbReference>
<dbReference type="InterPro" id="IPR000011">
    <property type="entry name" value="UBQ/SUMO-activ_enz_E1-like"/>
</dbReference>
<dbReference type="InterPro" id="IPR038252">
    <property type="entry name" value="UBA_E1_C_sf"/>
</dbReference>
<keyword evidence="5 8" id="KW-0833">Ubl conjugation pathway</keyword>
<evidence type="ECO:0000256" key="6">
    <source>
        <dbReference type="ARBA" id="ARBA00022840"/>
    </source>
</evidence>
<keyword evidence="3 8" id="KW-0436">Ligase</keyword>
<proteinExistence type="inferred from homology"/>
<dbReference type="PANTHER" id="PTHR10953">
    <property type="entry name" value="UBIQUITIN-ACTIVATING ENZYME E1"/>
    <property type="match status" value="1"/>
</dbReference>
<dbReference type="AlphaFoldDB" id="A0AAD9UN64"/>
<dbReference type="GO" id="GO:0006511">
    <property type="term" value="P:ubiquitin-dependent protein catabolic process"/>
    <property type="evidence" value="ECO:0007669"/>
    <property type="project" value="TreeGrafter"/>
</dbReference>
<dbReference type="Proteomes" id="UP001214638">
    <property type="component" value="Unassembled WGS sequence"/>
</dbReference>
<evidence type="ECO:0000256" key="3">
    <source>
        <dbReference type="ARBA" id="ARBA00022598"/>
    </source>
</evidence>
<dbReference type="Gene3D" id="3.40.50.720">
    <property type="entry name" value="NAD(P)-binding Rossmann-like Domain"/>
    <property type="match status" value="1"/>
</dbReference>
<dbReference type="GO" id="GO:0006974">
    <property type="term" value="P:DNA damage response"/>
    <property type="evidence" value="ECO:0007669"/>
    <property type="project" value="TreeGrafter"/>
</dbReference>
<keyword evidence="4 8" id="KW-0547">Nucleotide-binding</keyword>
<feature type="active site" description="Glycyl thioester intermediate" evidence="7">
    <location>
        <position position="578"/>
    </location>
</feature>
<dbReference type="RefSeq" id="XP_067802275.1">
    <property type="nucleotide sequence ID" value="XM_067948124.1"/>
</dbReference>
<accession>A0AAD9UN64</accession>
<evidence type="ECO:0000259" key="9">
    <source>
        <dbReference type="SMART" id="SM00985"/>
    </source>
</evidence>
<dbReference type="InterPro" id="IPR042063">
    <property type="entry name" value="Ubi_acti_E1_SCCH"/>
</dbReference>
<keyword evidence="11" id="KW-1185">Reference proteome</keyword>
<evidence type="ECO:0000313" key="11">
    <source>
        <dbReference type="Proteomes" id="UP001214638"/>
    </source>
</evidence>
<dbReference type="PANTHER" id="PTHR10953:SF4">
    <property type="entry name" value="UBIQUITIN-ACTIVATING ENZYME E1 C-TERMINAL DOMAIN-CONTAINING PROTEIN"/>
    <property type="match status" value="1"/>
</dbReference>
<name>A0AAD9UN64_9APIC</name>
<dbReference type="InterPro" id="IPR018075">
    <property type="entry name" value="UBQ-activ_enz_E1"/>
</dbReference>
<dbReference type="Gene3D" id="1.10.10.2660">
    <property type="entry name" value="Ubiquitin-activating enzyme E1, SCCH domain"/>
    <property type="match status" value="1"/>
</dbReference>
<dbReference type="PRINTS" id="PR01849">
    <property type="entry name" value="UBIQUITINACT"/>
</dbReference>
<evidence type="ECO:0000256" key="4">
    <source>
        <dbReference type="ARBA" id="ARBA00022741"/>
    </source>
</evidence>
<dbReference type="GO" id="GO:0004839">
    <property type="term" value="F:ubiquitin activating enzyme activity"/>
    <property type="evidence" value="ECO:0007669"/>
    <property type="project" value="TreeGrafter"/>
</dbReference>
<dbReference type="InterPro" id="IPR019572">
    <property type="entry name" value="UBA_E1_SCCH"/>
</dbReference>
<dbReference type="FunFam" id="2.40.30.180:FF:000001">
    <property type="entry name" value="ubiquitin-like modifier-activating enzyme 1"/>
    <property type="match status" value="1"/>
</dbReference>
<dbReference type="Gene3D" id="2.40.30.180">
    <property type="entry name" value="Ubiquitin-activating enzyme E1, FCCH domain"/>
    <property type="match status" value="1"/>
</dbReference>
<evidence type="ECO:0000256" key="7">
    <source>
        <dbReference type="PROSITE-ProRule" id="PRU10132"/>
    </source>
</evidence>
<dbReference type="InterPro" id="IPR045886">
    <property type="entry name" value="ThiF/MoeB/HesA"/>
</dbReference>
<dbReference type="InterPro" id="IPR035985">
    <property type="entry name" value="Ubiquitin-activating_enz"/>
</dbReference>
<dbReference type="GO" id="GO:0005524">
    <property type="term" value="F:ATP binding"/>
    <property type="evidence" value="ECO:0007669"/>
    <property type="project" value="UniProtKB-KW"/>
</dbReference>
<protein>
    <submittedName>
        <fullName evidence="10">Bifunctional THIF-type NAD-FAD binding fold/Ubiquitin-activating enzyme</fullName>
    </submittedName>
</protein>